<accession>A0ABY8WT23</accession>
<organism evidence="2 3">
    <name type="scientific">Actinoplanes oblitus</name>
    <dbReference type="NCBI Taxonomy" id="3040509"/>
    <lineage>
        <taxon>Bacteria</taxon>
        <taxon>Bacillati</taxon>
        <taxon>Actinomycetota</taxon>
        <taxon>Actinomycetes</taxon>
        <taxon>Micromonosporales</taxon>
        <taxon>Micromonosporaceae</taxon>
        <taxon>Actinoplanes</taxon>
    </lineage>
</organism>
<gene>
    <name evidence="2" type="ORF">ACTOB_003101</name>
</gene>
<evidence type="ECO:0000259" key="1">
    <source>
        <dbReference type="Pfam" id="PF04480"/>
    </source>
</evidence>
<name>A0ABY8WT23_9ACTN</name>
<dbReference type="RefSeq" id="WP_284920887.1">
    <property type="nucleotide sequence ID" value="NZ_CP126980.1"/>
</dbReference>
<reference evidence="2 3" key="1">
    <citation type="submission" date="2023-06" db="EMBL/GenBank/DDBJ databases">
        <authorList>
            <person name="Yushchuk O."/>
            <person name="Binda E."/>
            <person name="Ruckert-Reed C."/>
            <person name="Fedorenko V."/>
            <person name="Kalinowski J."/>
            <person name="Marinelli F."/>
        </authorList>
    </citation>
    <scope>NUCLEOTIDE SEQUENCE [LARGE SCALE GENOMIC DNA]</scope>
    <source>
        <strain evidence="2 3">NRRL 3884</strain>
    </source>
</reference>
<dbReference type="InterPro" id="IPR011335">
    <property type="entry name" value="Restrct_endonuc-II-like"/>
</dbReference>
<feature type="domain" description="DUF559" evidence="1">
    <location>
        <begin position="207"/>
        <end position="270"/>
    </location>
</feature>
<evidence type="ECO:0000313" key="3">
    <source>
        <dbReference type="Proteomes" id="UP001240150"/>
    </source>
</evidence>
<dbReference type="SUPFAM" id="SSF52980">
    <property type="entry name" value="Restriction endonuclease-like"/>
    <property type="match status" value="1"/>
</dbReference>
<keyword evidence="3" id="KW-1185">Reference proteome</keyword>
<protein>
    <submittedName>
        <fullName evidence="2">DUF559 domain-containing protein</fullName>
    </submittedName>
</protein>
<dbReference type="Gene3D" id="3.40.960.10">
    <property type="entry name" value="VSR Endonuclease"/>
    <property type="match status" value="1"/>
</dbReference>
<evidence type="ECO:0000313" key="2">
    <source>
        <dbReference type="EMBL" id="WIM99449.1"/>
    </source>
</evidence>
<sequence length="275" mass="30857">MTDGLLSRNMLRGRAWQRLLPDVYVHRALPLDHQVWCAAVGLVLPRHAAIGGPSAAHLWGAGLLAPQSPVSVVASRDKWTYRHPRILTHHTRLCPEDLTELEGIAVTTPERTAFDLGRQSSRATALILIDAMLHQGRLDPGAVVELAAQRDWWPGVARLLEVINLADGRAESPMETRLRLLLHDGGIPRPVPQFEIRDDLGQLVARVDLGWPAARLAVEYEGDHHRVQEQFRRDITRAHTLQRYGWTVLRFGADDVLRLPHETVLAVRTALARCR</sequence>
<dbReference type="EMBL" id="CP126980">
    <property type="protein sequence ID" value="WIM99449.1"/>
    <property type="molecule type" value="Genomic_DNA"/>
</dbReference>
<dbReference type="InterPro" id="IPR007569">
    <property type="entry name" value="DUF559"/>
</dbReference>
<dbReference type="Proteomes" id="UP001240150">
    <property type="component" value="Chromosome"/>
</dbReference>
<dbReference type="Pfam" id="PF04480">
    <property type="entry name" value="DUF559"/>
    <property type="match status" value="1"/>
</dbReference>
<proteinExistence type="predicted"/>